<reference evidence="2 3" key="1">
    <citation type="journal article" date="2019" name="Int. J. Syst. Evol. Microbiol.">
        <title>The Global Catalogue of Microorganisms (GCM) 10K type strain sequencing project: providing services to taxonomists for standard genome sequencing and annotation.</title>
        <authorList>
            <consortium name="The Broad Institute Genomics Platform"/>
            <consortium name="The Broad Institute Genome Sequencing Center for Infectious Disease"/>
            <person name="Wu L."/>
            <person name="Ma J."/>
        </authorList>
    </citation>
    <scope>NUCLEOTIDE SEQUENCE [LARGE SCALE GENOMIC DNA]</scope>
    <source>
        <strain evidence="2 3">JCM 10649</strain>
    </source>
</reference>
<dbReference type="EMBL" id="BAAAHB010000063">
    <property type="protein sequence ID" value="GAA0479715.1"/>
    <property type="molecule type" value="Genomic_DNA"/>
</dbReference>
<gene>
    <name evidence="2" type="ORF">GCM10009544_47130</name>
</gene>
<dbReference type="Proteomes" id="UP001499895">
    <property type="component" value="Unassembled WGS sequence"/>
</dbReference>
<feature type="region of interest" description="Disordered" evidence="1">
    <location>
        <begin position="1"/>
        <end position="39"/>
    </location>
</feature>
<evidence type="ECO:0000313" key="2">
    <source>
        <dbReference type="EMBL" id="GAA0479715.1"/>
    </source>
</evidence>
<proteinExistence type="predicted"/>
<evidence type="ECO:0000256" key="1">
    <source>
        <dbReference type="SAM" id="MobiDB-lite"/>
    </source>
</evidence>
<accession>A0ABN1ALV8</accession>
<sequence>MEIGRTSGQGRPLADGSQKATNTGKELPVGGRKAAPVQDRAAAGVVERIAQLRARVSEANRAGRDGGGRR</sequence>
<name>A0ABN1ALV8_9ACTN</name>
<organism evidence="2 3">
    <name type="scientific">Streptomyces stramineus</name>
    <dbReference type="NCBI Taxonomy" id="173861"/>
    <lineage>
        <taxon>Bacteria</taxon>
        <taxon>Bacillati</taxon>
        <taxon>Actinomycetota</taxon>
        <taxon>Actinomycetes</taxon>
        <taxon>Kitasatosporales</taxon>
        <taxon>Streptomycetaceae</taxon>
        <taxon>Streptomyces</taxon>
    </lineage>
</organism>
<keyword evidence="3" id="KW-1185">Reference proteome</keyword>
<comment type="caution">
    <text evidence="2">The sequence shown here is derived from an EMBL/GenBank/DDBJ whole genome shotgun (WGS) entry which is preliminary data.</text>
</comment>
<evidence type="ECO:0000313" key="3">
    <source>
        <dbReference type="Proteomes" id="UP001499895"/>
    </source>
</evidence>
<protein>
    <submittedName>
        <fullName evidence="2">Uncharacterized protein</fullName>
    </submittedName>
</protein>